<sequence>MSNLSALVGAILFAWLPEDEHPHRPGPKFRPVLVVDADPSGKRLCLAYGTSQRVEQNGKGEITFRKDEIEGLSKDTKFCIGKTKWIPLSAEYLSRTKKNAGGLAVLGFIPQKRSRELQMRIEEVTGIQ</sequence>
<name>A0ABW2AA82_9GAMM</name>
<gene>
    <name evidence="1" type="ORF">ACFQDL_32530</name>
</gene>
<dbReference type="EMBL" id="JBHSWE010000002">
    <property type="protein sequence ID" value="MFC6674320.1"/>
    <property type="molecule type" value="Genomic_DNA"/>
</dbReference>
<comment type="caution">
    <text evidence="1">The sequence shown here is derived from an EMBL/GenBank/DDBJ whole genome shotgun (WGS) entry which is preliminary data.</text>
</comment>
<evidence type="ECO:0000313" key="2">
    <source>
        <dbReference type="Proteomes" id="UP001596422"/>
    </source>
</evidence>
<protein>
    <recommendedName>
        <fullName evidence="3">Toxin of addiction system</fullName>
    </recommendedName>
</protein>
<keyword evidence="2" id="KW-1185">Reference proteome</keyword>
<dbReference type="Proteomes" id="UP001596422">
    <property type="component" value="Unassembled WGS sequence"/>
</dbReference>
<evidence type="ECO:0000313" key="1">
    <source>
        <dbReference type="EMBL" id="MFC6674320.1"/>
    </source>
</evidence>
<organism evidence="1 2">
    <name type="scientific">Marinobacterium aestuariivivens</name>
    <dbReference type="NCBI Taxonomy" id="1698799"/>
    <lineage>
        <taxon>Bacteria</taxon>
        <taxon>Pseudomonadati</taxon>
        <taxon>Pseudomonadota</taxon>
        <taxon>Gammaproteobacteria</taxon>
        <taxon>Oceanospirillales</taxon>
        <taxon>Oceanospirillaceae</taxon>
        <taxon>Marinobacterium</taxon>
    </lineage>
</organism>
<proteinExistence type="predicted"/>
<reference evidence="2" key="1">
    <citation type="journal article" date="2019" name="Int. J. Syst. Evol. Microbiol.">
        <title>The Global Catalogue of Microorganisms (GCM) 10K type strain sequencing project: providing services to taxonomists for standard genome sequencing and annotation.</title>
        <authorList>
            <consortium name="The Broad Institute Genomics Platform"/>
            <consortium name="The Broad Institute Genome Sequencing Center for Infectious Disease"/>
            <person name="Wu L."/>
            <person name="Ma J."/>
        </authorList>
    </citation>
    <scope>NUCLEOTIDE SEQUENCE [LARGE SCALE GENOMIC DNA]</scope>
    <source>
        <strain evidence="2">NBRC 111756</strain>
    </source>
</reference>
<accession>A0ABW2AA82</accession>
<evidence type="ECO:0008006" key="3">
    <source>
        <dbReference type="Google" id="ProtNLM"/>
    </source>
</evidence>
<dbReference type="RefSeq" id="WP_379914166.1">
    <property type="nucleotide sequence ID" value="NZ_JBHSWE010000002.1"/>
</dbReference>